<sequence length="88" mass="9910">MGNCHSASTEQLDPISGNLFFNKLKKAIKDFSKEMVIGEHFGSHVRGYINPKTLSPAKEGVGMAWPWWLRDFTCSRILIKICKIGLLT</sequence>
<proteinExistence type="predicted"/>
<evidence type="ECO:0000313" key="1">
    <source>
        <dbReference type="EMBL" id="VDD28280.1"/>
    </source>
</evidence>
<organism evidence="1">
    <name type="scientific">Brassica oleracea</name>
    <name type="common">Wild cabbage</name>
    <dbReference type="NCBI Taxonomy" id="3712"/>
    <lineage>
        <taxon>Eukaryota</taxon>
        <taxon>Viridiplantae</taxon>
        <taxon>Streptophyta</taxon>
        <taxon>Embryophyta</taxon>
        <taxon>Tracheophyta</taxon>
        <taxon>Spermatophyta</taxon>
        <taxon>Magnoliopsida</taxon>
        <taxon>eudicotyledons</taxon>
        <taxon>Gunneridae</taxon>
        <taxon>Pentapetalae</taxon>
        <taxon>rosids</taxon>
        <taxon>malvids</taxon>
        <taxon>Brassicales</taxon>
        <taxon>Brassicaceae</taxon>
        <taxon>Brassiceae</taxon>
        <taxon>Brassica</taxon>
    </lineage>
</organism>
<reference evidence="1" key="1">
    <citation type="submission" date="2018-11" db="EMBL/GenBank/DDBJ databases">
        <authorList>
            <consortium name="Genoscope - CEA"/>
            <person name="William W."/>
        </authorList>
    </citation>
    <scope>NUCLEOTIDE SEQUENCE</scope>
</reference>
<gene>
    <name evidence="1" type="ORF">BOLC9T53603H</name>
</gene>
<protein>
    <submittedName>
        <fullName evidence="1">Uncharacterized protein</fullName>
    </submittedName>
</protein>
<accession>A0A3P6DLQ9</accession>
<dbReference type="AlphaFoldDB" id="A0A3P6DLQ9"/>
<dbReference type="EMBL" id="LR031875">
    <property type="protein sequence ID" value="VDD28280.1"/>
    <property type="molecule type" value="Genomic_DNA"/>
</dbReference>
<name>A0A3P6DLQ9_BRAOL</name>